<accession>A0A0A9EU39</accession>
<dbReference type="AlphaFoldDB" id="A0A0A9EU39"/>
<organism evidence="1">
    <name type="scientific">Arundo donax</name>
    <name type="common">Giant reed</name>
    <name type="synonym">Donax arundinaceus</name>
    <dbReference type="NCBI Taxonomy" id="35708"/>
    <lineage>
        <taxon>Eukaryota</taxon>
        <taxon>Viridiplantae</taxon>
        <taxon>Streptophyta</taxon>
        <taxon>Embryophyta</taxon>
        <taxon>Tracheophyta</taxon>
        <taxon>Spermatophyta</taxon>
        <taxon>Magnoliopsida</taxon>
        <taxon>Liliopsida</taxon>
        <taxon>Poales</taxon>
        <taxon>Poaceae</taxon>
        <taxon>PACMAD clade</taxon>
        <taxon>Arundinoideae</taxon>
        <taxon>Arundineae</taxon>
        <taxon>Arundo</taxon>
    </lineage>
</organism>
<dbReference type="EMBL" id="GBRH01196485">
    <property type="protein sequence ID" value="JAE01411.1"/>
    <property type="molecule type" value="Transcribed_RNA"/>
</dbReference>
<reference evidence="1" key="1">
    <citation type="submission" date="2014-09" db="EMBL/GenBank/DDBJ databases">
        <authorList>
            <person name="Magalhaes I.L.F."/>
            <person name="Oliveira U."/>
            <person name="Santos F.R."/>
            <person name="Vidigal T.H.D.A."/>
            <person name="Brescovit A.D."/>
            <person name="Santos A.J."/>
        </authorList>
    </citation>
    <scope>NUCLEOTIDE SEQUENCE</scope>
    <source>
        <tissue evidence="1">Shoot tissue taken approximately 20 cm above the soil surface</tissue>
    </source>
</reference>
<reference evidence="1" key="2">
    <citation type="journal article" date="2015" name="Data Brief">
        <title>Shoot transcriptome of the giant reed, Arundo donax.</title>
        <authorList>
            <person name="Barrero R.A."/>
            <person name="Guerrero F.D."/>
            <person name="Moolhuijzen P."/>
            <person name="Goolsby J.A."/>
            <person name="Tidwell J."/>
            <person name="Bellgard S.E."/>
            <person name="Bellgard M.I."/>
        </authorList>
    </citation>
    <scope>NUCLEOTIDE SEQUENCE</scope>
    <source>
        <tissue evidence="1">Shoot tissue taken approximately 20 cm above the soil surface</tissue>
    </source>
</reference>
<evidence type="ECO:0000313" key="1">
    <source>
        <dbReference type="EMBL" id="JAE01411.1"/>
    </source>
</evidence>
<protein>
    <submittedName>
        <fullName evidence="1">Uncharacterized protein</fullName>
    </submittedName>
</protein>
<sequence length="61" mass="7259">MEHSALPYVLFTHATKPIHMQSTCIYMFRAYLHLYHVDNRSCINIVTSHSSFNRYASMYIF</sequence>
<proteinExistence type="predicted"/>
<name>A0A0A9EU39_ARUDO</name>